<evidence type="ECO:0000313" key="4">
    <source>
        <dbReference type="EMBL" id="PKU35157.1"/>
    </source>
</evidence>
<reference evidence="5" key="2">
    <citation type="submission" date="2017-12" db="EMBL/GenBank/DDBJ databases">
        <title>Genome sequence of the Bar-tailed Godwit (Limosa lapponica baueri).</title>
        <authorList>
            <person name="Lima N.C.B."/>
            <person name="Parody-Merino A.M."/>
            <person name="Battley P.F."/>
            <person name="Fidler A.E."/>
            <person name="Prosdocimi F."/>
        </authorList>
    </citation>
    <scope>NUCLEOTIDE SEQUENCE [LARGE SCALE GENOMIC DNA]</scope>
</reference>
<accession>A0A2I0TMX3</accession>
<proteinExistence type="inferred from homology"/>
<evidence type="ECO:0000259" key="3">
    <source>
        <dbReference type="Pfam" id="PF00078"/>
    </source>
</evidence>
<organism evidence="4 5">
    <name type="scientific">Limosa lapponica baueri</name>
    <dbReference type="NCBI Taxonomy" id="1758121"/>
    <lineage>
        <taxon>Eukaryota</taxon>
        <taxon>Metazoa</taxon>
        <taxon>Chordata</taxon>
        <taxon>Craniata</taxon>
        <taxon>Vertebrata</taxon>
        <taxon>Euteleostomi</taxon>
        <taxon>Archelosauria</taxon>
        <taxon>Archosauria</taxon>
        <taxon>Dinosauria</taxon>
        <taxon>Saurischia</taxon>
        <taxon>Theropoda</taxon>
        <taxon>Coelurosauria</taxon>
        <taxon>Aves</taxon>
        <taxon>Neognathae</taxon>
        <taxon>Neoaves</taxon>
        <taxon>Charadriiformes</taxon>
        <taxon>Scolopacidae</taxon>
        <taxon>Limosa</taxon>
    </lineage>
</organism>
<dbReference type="SUPFAM" id="SSF56672">
    <property type="entry name" value="DNA/RNA polymerases"/>
    <property type="match status" value="1"/>
</dbReference>
<name>A0A2I0TMX3_LIMLA</name>
<dbReference type="InterPro" id="IPR043502">
    <property type="entry name" value="DNA/RNA_pol_sf"/>
</dbReference>
<dbReference type="Gene3D" id="3.10.10.10">
    <property type="entry name" value="HIV Type 1 Reverse Transcriptase, subunit A, domain 1"/>
    <property type="match status" value="1"/>
</dbReference>
<dbReference type="InterPro" id="IPR051320">
    <property type="entry name" value="Viral_Replic_Matur_Polypro"/>
</dbReference>
<evidence type="ECO:0000256" key="1">
    <source>
        <dbReference type="ARBA" id="ARBA00010879"/>
    </source>
</evidence>
<dbReference type="Gene3D" id="3.30.70.270">
    <property type="match status" value="1"/>
</dbReference>
<dbReference type="GO" id="GO:0004523">
    <property type="term" value="F:RNA-DNA hybrid ribonuclease activity"/>
    <property type="evidence" value="ECO:0007669"/>
    <property type="project" value="UniProtKB-EC"/>
</dbReference>
<reference evidence="5" key="1">
    <citation type="submission" date="2017-11" db="EMBL/GenBank/DDBJ databases">
        <authorList>
            <person name="Lima N.C."/>
            <person name="Parody-Merino A.M."/>
            <person name="Battley P.F."/>
            <person name="Fidler A.E."/>
            <person name="Prosdocimi F."/>
        </authorList>
    </citation>
    <scope>NUCLEOTIDE SEQUENCE [LARGE SCALE GENOMIC DNA]</scope>
</reference>
<dbReference type="EC" id="3.1.26.4" evidence="2"/>
<dbReference type="Proteomes" id="UP000233556">
    <property type="component" value="Unassembled WGS sequence"/>
</dbReference>
<dbReference type="AlphaFoldDB" id="A0A2I0TMX3"/>
<evidence type="ECO:0000313" key="5">
    <source>
        <dbReference type="Proteomes" id="UP000233556"/>
    </source>
</evidence>
<dbReference type="PANTHER" id="PTHR33064">
    <property type="entry name" value="POL PROTEIN"/>
    <property type="match status" value="1"/>
</dbReference>
<comment type="similarity">
    <text evidence="1">Belongs to the beta type-B retroviral polymerase family. HERV class-II K(HML-2) pol subfamily.</text>
</comment>
<dbReference type="InterPro" id="IPR000477">
    <property type="entry name" value="RT_dom"/>
</dbReference>
<gene>
    <name evidence="4" type="ORF">llap_14538</name>
</gene>
<dbReference type="Pfam" id="PF00078">
    <property type="entry name" value="RVT_1"/>
    <property type="match status" value="1"/>
</dbReference>
<evidence type="ECO:0000256" key="2">
    <source>
        <dbReference type="ARBA" id="ARBA00012180"/>
    </source>
</evidence>
<dbReference type="PANTHER" id="PTHR33064:SF29">
    <property type="entry name" value="PEPTIDASE A2 DOMAIN-CONTAINING PROTEIN-RELATED"/>
    <property type="match status" value="1"/>
</dbReference>
<protein>
    <recommendedName>
        <fullName evidence="2">ribonuclease H</fullName>
        <ecNumber evidence="2">3.1.26.4</ecNumber>
    </recommendedName>
</protein>
<keyword evidence="5" id="KW-1185">Reference proteome</keyword>
<dbReference type="InterPro" id="IPR043128">
    <property type="entry name" value="Rev_trsase/Diguanyl_cyclase"/>
</dbReference>
<sequence>MQGPCIGGKTMVNHQHHHKGIVTNQKGPPLLSPLICEILSDPCEDKMFACEAVFEWLQALFLQVAAKWYDTIDIANAFFSIPLAAECRPQFDFPWRGIQCTWNQLPQGWKHSPATCHGLIQTALEKGGAPEHLQYVDGIIAWGKTAEEVFKKDKKVFKILLNAGFAVQRDYFRVDPPEMQPDATSSC</sequence>
<feature type="domain" description="Reverse transcriptase" evidence="3">
    <location>
        <begin position="57"/>
        <end position="168"/>
    </location>
</feature>
<dbReference type="EMBL" id="KZ508474">
    <property type="protein sequence ID" value="PKU35157.1"/>
    <property type="molecule type" value="Genomic_DNA"/>
</dbReference>
<dbReference type="OrthoDB" id="9950135at2759"/>